<name>A0A644Y1N1_9ZZZZ</name>
<feature type="compositionally biased region" description="Polar residues" evidence="1">
    <location>
        <begin position="1"/>
        <end position="12"/>
    </location>
</feature>
<dbReference type="InterPro" id="IPR058729">
    <property type="entry name" value="Beta-barrel_RND-rel"/>
</dbReference>
<organism evidence="5">
    <name type="scientific">bioreactor metagenome</name>
    <dbReference type="NCBI Taxonomy" id="1076179"/>
    <lineage>
        <taxon>unclassified sequences</taxon>
        <taxon>metagenomes</taxon>
        <taxon>ecological metagenomes</taxon>
    </lineage>
</organism>
<evidence type="ECO:0000259" key="3">
    <source>
        <dbReference type="Pfam" id="PF26011"/>
    </source>
</evidence>
<comment type="caution">
    <text evidence="5">The sequence shown here is derived from an EMBL/GenBank/DDBJ whole genome shotgun (WGS) entry which is preliminary data.</text>
</comment>
<feature type="region of interest" description="Disordered" evidence="1">
    <location>
        <begin position="1"/>
        <end position="30"/>
    </location>
</feature>
<keyword evidence="2" id="KW-1133">Transmembrane helix</keyword>
<dbReference type="Pfam" id="PF26018">
    <property type="entry name" value="BSH_RND_rel"/>
    <property type="match status" value="1"/>
</dbReference>
<proteinExistence type="predicted"/>
<evidence type="ECO:0008006" key="6">
    <source>
        <dbReference type="Google" id="ProtNLM"/>
    </source>
</evidence>
<dbReference type="EMBL" id="VSSQ01003698">
    <property type="protein sequence ID" value="MPM21928.1"/>
    <property type="molecule type" value="Genomic_DNA"/>
</dbReference>
<feature type="transmembrane region" description="Helical" evidence="2">
    <location>
        <begin position="36"/>
        <end position="56"/>
    </location>
</feature>
<protein>
    <recommendedName>
        <fullName evidence="6">HlyD family secretion protein</fullName>
    </recommendedName>
</protein>
<evidence type="ECO:0000256" key="2">
    <source>
        <dbReference type="SAM" id="Phobius"/>
    </source>
</evidence>
<evidence type="ECO:0000313" key="5">
    <source>
        <dbReference type="EMBL" id="MPM21928.1"/>
    </source>
</evidence>
<evidence type="ECO:0000259" key="4">
    <source>
        <dbReference type="Pfam" id="PF26018"/>
    </source>
</evidence>
<feature type="region of interest" description="Disordered" evidence="1">
    <location>
        <begin position="206"/>
        <end position="226"/>
    </location>
</feature>
<dbReference type="InterPro" id="IPR058709">
    <property type="entry name" value="BSH_RND-rel"/>
</dbReference>
<sequence>MPKQIRNNINSTEVKKSDRSTMPVQKHRRKRQGSGINALMIVLFAVILVYMVKYAIDFATGSTTVNIETVGYGTIDLPNSFNGMAVRDEYVVSSDITGIPTFYYGEGDRVKKNSVIAAVSESESADSAKDKLKSIDESIIETQKNRLDISKYKDDIDRTEKNIDDSVSSAVANVAAGNMNSVYTLRSAVQTQMDIRTEIWIRENSEGSDSSLSSQRESYQSQLDSSTHSLKASEGGILVLSCDGLEQTYTPDTLDTITQKNIRDGSSVTYLSKTTAVENGNPVFKIVSSNNWYICSYIDPSIVADWKVGDTKIVRAFVDKSEKNVDVTIKSMTEKDGSMYVVFSCDRNVQDFLSVRTFEFYISDSSYVGLKVPNTAIIEKTFIKIPIECVVESLDGKSVVKRTDGNDKLITLDVESTDDQFAYIRQDFDALKIGDVVLKGTGESATEYTLSEVSTKVGALTVNGAFAKFASISVLGKNSEYTIADPEKSGLKAYDKIVTNASEVNEGDEIY</sequence>
<feature type="domain" description="RND related beta-barrel" evidence="3">
    <location>
        <begin position="292"/>
        <end position="362"/>
    </location>
</feature>
<keyword evidence="2" id="KW-0472">Membrane</keyword>
<dbReference type="AlphaFoldDB" id="A0A644Y1N1"/>
<feature type="compositionally biased region" description="Low complexity" evidence="1">
    <location>
        <begin position="207"/>
        <end position="222"/>
    </location>
</feature>
<evidence type="ECO:0000256" key="1">
    <source>
        <dbReference type="SAM" id="MobiDB-lite"/>
    </source>
</evidence>
<keyword evidence="2" id="KW-0812">Transmembrane</keyword>
<dbReference type="Pfam" id="PF26011">
    <property type="entry name" value="Beta-barrel_RND_rel"/>
    <property type="match status" value="1"/>
</dbReference>
<accession>A0A644Y1N1</accession>
<reference evidence="5" key="1">
    <citation type="submission" date="2019-08" db="EMBL/GenBank/DDBJ databases">
        <authorList>
            <person name="Kucharzyk K."/>
            <person name="Murdoch R.W."/>
            <person name="Higgins S."/>
            <person name="Loffler F."/>
        </authorList>
    </citation>
    <scope>NUCLEOTIDE SEQUENCE</scope>
</reference>
<feature type="domain" description="RND related barrel-sandwich hybrid" evidence="4">
    <location>
        <begin position="89"/>
        <end position="287"/>
    </location>
</feature>
<gene>
    <name evidence="5" type="ORF">SDC9_68378</name>
</gene>